<feature type="compositionally biased region" description="Basic residues" evidence="3">
    <location>
        <begin position="1937"/>
        <end position="1946"/>
    </location>
</feature>
<dbReference type="Pfam" id="PF16687">
    <property type="entry name" value="ELYS-bb"/>
    <property type="match status" value="1"/>
</dbReference>
<dbReference type="GO" id="GO:0005634">
    <property type="term" value="C:nucleus"/>
    <property type="evidence" value="ECO:0007669"/>
    <property type="project" value="UniProtKB-SubCell"/>
</dbReference>
<feature type="region of interest" description="Disordered" evidence="3">
    <location>
        <begin position="990"/>
        <end position="1019"/>
    </location>
</feature>
<feature type="domain" description="ELYS-like" evidence="4">
    <location>
        <begin position="549"/>
        <end position="770"/>
    </location>
</feature>
<evidence type="ECO:0000256" key="3">
    <source>
        <dbReference type="SAM" id="MobiDB-lite"/>
    </source>
</evidence>
<dbReference type="PANTHER" id="PTHR21583:SF8">
    <property type="entry name" value="PROTEIN ELYS"/>
    <property type="match status" value="1"/>
</dbReference>
<keyword evidence="2" id="KW-0539">Nucleus</keyword>
<reference evidence="6" key="2">
    <citation type="submission" date="2020-06" db="EMBL/GenBank/DDBJ databases">
        <authorList>
            <person name="Sheffer M."/>
        </authorList>
    </citation>
    <scope>NUCLEOTIDE SEQUENCE</scope>
</reference>
<feature type="compositionally biased region" description="Basic and acidic residues" evidence="3">
    <location>
        <begin position="1581"/>
        <end position="1597"/>
    </location>
</feature>
<comment type="caution">
    <text evidence="6">The sequence shown here is derived from an EMBL/GenBank/DDBJ whole genome shotgun (WGS) entry which is preliminary data.</text>
</comment>
<feature type="compositionally biased region" description="Low complexity" evidence="3">
    <location>
        <begin position="1913"/>
        <end position="1924"/>
    </location>
</feature>
<protein>
    <submittedName>
        <fullName evidence="6">Protein ELYS like protein</fullName>
    </submittedName>
</protein>
<feature type="region of interest" description="Disordered" evidence="3">
    <location>
        <begin position="1705"/>
        <end position="1803"/>
    </location>
</feature>
<proteinExistence type="predicted"/>
<feature type="compositionally biased region" description="Basic residues" evidence="3">
    <location>
        <begin position="1877"/>
        <end position="1893"/>
    </location>
</feature>
<evidence type="ECO:0000313" key="7">
    <source>
        <dbReference type="Proteomes" id="UP000807504"/>
    </source>
</evidence>
<dbReference type="InterPro" id="IPR036322">
    <property type="entry name" value="WD40_repeat_dom_sf"/>
</dbReference>
<evidence type="ECO:0000256" key="1">
    <source>
        <dbReference type="ARBA" id="ARBA00004123"/>
    </source>
</evidence>
<organism evidence="6 7">
    <name type="scientific">Argiope bruennichi</name>
    <name type="common">Wasp spider</name>
    <name type="synonym">Aranea bruennichi</name>
    <dbReference type="NCBI Taxonomy" id="94029"/>
    <lineage>
        <taxon>Eukaryota</taxon>
        <taxon>Metazoa</taxon>
        <taxon>Ecdysozoa</taxon>
        <taxon>Arthropoda</taxon>
        <taxon>Chelicerata</taxon>
        <taxon>Arachnida</taxon>
        <taxon>Araneae</taxon>
        <taxon>Araneomorphae</taxon>
        <taxon>Entelegynae</taxon>
        <taxon>Araneoidea</taxon>
        <taxon>Araneidae</taxon>
        <taxon>Argiope</taxon>
    </lineage>
</organism>
<reference evidence="6" key="1">
    <citation type="journal article" date="2020" name="bioRxiv">
        <title>Chromosome-level reference genome of the European wasp spider Argiope bruennichi: a resource for studies on range expansion and evolutionary adaptation.</title>
        <authorList>
            <person name="Sheffer M.M."/>
            <person name="Hoppe A."/>
            <person name="Krehenwinkel H."/>
            <person name="Uhl G."/>
            <person name="Kuss A.W."/>
            <person name="Jensen L."/>
            <person name="Jensen C."/>
            <person name="Gillespie R.G."/>
            <person name="Hoff K.J."/>
            <person name="Prost S."/>
        </authorList>
    </citation>
    <scope>NUCLEOTIDE SEQUENCE</scope>
</reference>
<feature type="compositionally biased region" description="Basic and acidic residues" evidence="3">
    <location>
        <begin position="998"/>
        <end position="1010"/>
    </location>
</feature>
<evidence type="ECO:0000259" key="4">
    <source>
        <dbReference type="Pfam" id="PF13934"/>
    </source>
</evidence>
<evidence type="ECO:0000256" key="2">
    <source>
        <dbReference type="ARBA" id="ARBA00023242"/>
    </source>
</evidence>
<feature type="compositionally biased region" description="Basic and acidic residues" evidence="3">
    <location>
        <begin position="1867"/>
        <end position="1876"/>
    </location>
</feature>
<feature type="compositionally biased region" description="Basic and acidic residues" evidence="3">
    <location>
        <begin position="845"/>
        <end position="858"/>
    </location>
</feature>
<dbReference type="InterPro" id="IPR025151">
    <property type="entry name" value="ELYS_dom"/>
</dbReference>
<comment type="subcellular location">
    <subcellularLocation>
        <location evidence="1">Nucleus</location>
    </subcellularLocation>
</comment>
<dbReference type="InterPro" id="IPR032040">
    <property type="entry name" value="ELYS-bb"/>
</dbReference>
<feature type="region of interest" description="Disordered" evidence="3">
    <location>
        <begin position="1581"/>
        <end position="1600"/>
    </location>
</feature>
<feature type="region of interest" description="Disordered" evidence="3">
    <location>
        <begin position="901"/>
        <end position="941"/>
    </location>
</feature>
<accession>A0A8T0FN28</accession>
<feature type="compositionally biased region" description="Basic and acidic residues" evidence="3">
    <location>
        <begin position="1711"/>
        <end position="1722"/>
    </location>
</feature>
<feature type="compositionally biased region" description="Basic and acidic residues" evidence="3">
    <location>
        <begin position="1668"/>
        <end position="1682"/>
    </location>
</feature>
<dbReference type="InterPro" id="IPR052620">
    <property type="entry name" value="ELYS/MEL-28_NucAsmblyFactor"/>
</dbReference>
<feature type="region of interest" description="Disordered" evidence="3">
    <location>
        <begin position="845"/>
        <end position="868"/>
    </location>
</feature>
<dbReference type="PANTHER" id="PTHR21583">
    <property type="entry name" value="ELYS PROTEIN"/>
    <property type="match status" value="1"/>
</dbReference>
<feature type="region of interest" description="Disordered" evidence="3">
    <location>
        <begin position="1168"/>
        <end position="1187"/>
    </location>
</feature>
<evidence type="ECO:0000313" key="6">
    <source>
        <dbReference type="EMBL" id="KAF8792316.1"/>
    </source>
</evidence>
<feature type="region of interest" description="Disordered" evidence="3">
    <location>
        <begin position="1866"/>
        <end position="1946"/>
    </location>
</feature>
<feature type="domain" description="ELYS beta-propeller" evidence="5">
    <location>
        <begin position="189"/>
        <end position="461"/>
    </location>
</feature>
<dbReference type="SUPFAM" id="SSF50978">
    <property type="entry name" value="WD40 repeat-like"/>
    <property type="match status" value="1"/>
</dbReference>
<feature type="region of interest" description="Disordered" evidence="3">
    <location>
        <begin position="1628"/>
        <end position="1690"/>
    </location>
</feature>
<dbReference type="Proteomes" id="UP000807504">
    <property type="component" value="Unassembled WGS sequence"/>
</dbReference>
<feature type="compositionally biased region" description="Polar residues" evidence="3">
    <location>
        <begin position="1629"/>
        <end position="1651"/>
    </location>
</feature>
<dbReference type="EMBL" id="JABXBU010000003">
    <property type="protein sequence ID" value="KAF8792316.1"/>
    <property type="molecule type" value="Genomic_DNA"/>
</dbReference>
<evidence type="ECO:0000259" key="5">
    <source>
        <dbReference type="Pfam" id="PF16687"/>
    </source>
</evidence>
<keyword evidence="7" id="KW-1185">Reference proteome</keyword>
<dbReference type="Pfam" id="PF13934">
    <property type="entry name" value="ELYS"/>
    <property type="match status" value="1"/>
</dbReference>
<feature type="region of interest" description="Disordered" evidence="3">
    <location>
        <begin position="1815"/>
        <end position="1837"/>
    </location>
</feature>
<feature type="compositionally biased region" description="Basic residues" evidence="3">
    <location>
        <begin position="1776"/>
        <end position="1785"/>
    </location>
</feature>
<name>A0A8T0FN28_ARGBR</name>
<feature type="compositionally biased region" description="Polar residues" evidence="3">
    <location>
        <begin position="1897"/>
        <end position="1906"/>
    </location>
</feature>
<sequence length="1946" mass="218436">MRCEVVPSEFSNLVPFSSSSYSSYYPENSENVFGFISKNGLWLYQIHGTVIDIYCIESGKWCGGHCFAKSLKNPFAKITAAVEFTSSHLSYPCLLLAVNQDDESLLCLFDVDSCKVVRAILMPGRERGFPAKPVGRQKRIFFGFKRGEKNFLPKKKQHVLLHLNVESSRGSSFEFKSRSSTLGKFPNGDVYVTSLKYIPSLTTLAVGFNFGGIQLWELHHLTLQFTIANDHEQAIINFAFQEPENDPRNFCYLWVFKGHSIAEEELPTTISVATLYSLTYFKREFVESFGALYTELQTCNRRFELPLISDLYSSPNSGTIGSRLMSCQIINQKDLHHALDVASANESDSVSEDMSLCFLSWEVWPNTQHLPLSYHLAVFDLNQWYQAHMPAIFRCHSNELSPYLGIFSMKETMKCLNNEEILSLYAIPQSIKKFKSLLVSEEFFYPSSLSFQQISFSENGVCKTTYFGFQKHLLFEVGELGPQILLNPKEIYPSLMKSGLIPDSHIGADNTPLVVQREMLFQLALEYHLPFFFMKCLKEWRYSASTDVLLIDGLVKESGVSSSWQEKNGTGNYPPPSIYAALAGYLMDGVTIELKHALMYYLLLDLQDMNANSTFLNGLKKFPQIFGLSKSNTKLLKAFWYLDRRDTKNAIKKLLHPAVRVCDILPWQHQRIIKSFLFWKAPQNALKYINHMEPPQTSLEDMKLHLSVLLSCGAITQAYEYQRKKQEMGFGNELLNHLFLGCQELRKMKDLIYLPLNSLESWALVQFLNESKDPRAQELLVIYHLLHCNFFEAAKVNEKLSRLLMNKLASIYETSIHERSIDREALVESLMAAVSHTEKCLVEEMKRLPSDATKKEESGQNSMRTPKSLAGDIVSLLQTPPIHRRKSSVMKSKILESTPTITPQSILKKKQDSKKQVQLDFHTAPTPPLGSEDESSEDKAMEVDRNLENNLPSNNENMSRQIRFDLPTEAQESKMASSFRLAAQSNVPKSDIFSGRQENSENAKASKETGRTSFGSLTREPLRSLKKRISFHDESSSIKAAEAAMDVEILDKTEEGRKEVSPEKISSLPQIEADISLDREGETGMPISSFIANSEISKPVIDITHTDSTACKTSEDDDVEILLEVQGHGQSFQRSHLSPQLSLRSNFPESKEQKTTFLEGFQSGLLSGSKTSTKIDEKENSPGHSTASEDCFIIEQTLIDDHSENETFYSPCSENLNFTRASFTFSEPVALFQENSNPPAIPEESGSVIENAFSYDFSEQRPSELNRTISFDFAEPSDGILDHGIASLPSNSKFSSVENDMGQFMEDSSESSKPMCTTFCFTENVPIANAESISYTKEENLTEKSSESNFATELEQPQVQMEDTAEPPLQFQFSKPVEEYETVSDEKTVAMEIIESSTCETVTEPLSSSESSISQDKFTFAKPISLKTSEEFSTYLDDKNIEGIAGSDKTLTTSESSIAGKTATIYKPRFTFSKPLSNKIIEETEVPGNEYSKPQITEDNKSELAVELPITTEINATRKSRFTFGKKNNADKTIVKSSASEVNIFESNKSEVASELHIVEENPTVSKHRFTFSKPLPLKPSEELHSVSEEKGSKMDITESDVSTRSRFTFSKPILLSEKTISNEKDANITVSESNTQTEKKQVSITETSLRTSHKTFMFTRSKSTSKTSDDEAKQESEKPSEINESNIKTDFLLSETAGTYEEFSSSLKKGASDEGTSEKSGQKTLLSSPHSAAEPESQIHGTSLKTDVKIKANTTAKKKTTMKTDKSTATTPSISKKKKGKGKSSQKIEFSFAEPTSPATPEILEILAKTPEVPLPSFMFSPPMTRGRLRKKRMDESMGSSFCSVTSEMSFVSQPPPMDSILEGIIQEKKLEPRRTSKATTKKRSAARKPRPQSHLEISSMSSILDESKMISPSKKSSPSSPKNTSARHSMILRQTKVKHKPENL</sequence>
<gene>
    <name evidence="6" type="ORF">HNY73_003928</name>
</gene>